<name>A0AAX2SEZ3_KOCRH</name>
<feature type="transmembrane region" description="Helical" evidence="1">
    <location>
        <begin position="81"/>
        <end position="99"/>
    </location>
</feature>
<keyword evidence="1" id="KW-0812">Transmembrane</keyword>
<evidence type="ECO:0000256" key="1">
    <source>
        <dbReference type="SAM" id="Phobius"/>
    </source>
</evidence>
<feature type="transmembrane region" description="Helical" evidence="1">
    <location>
        <begin position="119"/>
        <end position="138"/>
    </location>
</feature>
<gene>
    <name evidence="2" type="ORF">E4P33_06235</name>
</gene>
<organism evidence="2 3">
    <name type="scientific">Kocuria rhizophila</name>
    <dbReference type="NCBI Taxonomy" id="72000"/>
    <lineage>
        <taxon>Bacteria</taxon>
        <taxon>Bacillati</taxon>
        <taxon>Actinomycetota</taxon>
        <taxon>Actinomycetes</taxon>
        <taxon>Micrococcales</taxon>
        <taxon>Micrococcaceae</taxon>
        <taxon>Kocuria</taxon>
    </lineage>
</organism>
<dbReference type="AlphaFoldDB" id="A0AAX2SEZ3"/>
<reference evidence="2 3" key="1">
    <citation type="submission" date="2019-03" db="EMBL/GenBank/DDBJ databases">
        <title>Genome Sequencing and Assembly of Various Microbes Isolated from Alder Root Nodule.</title>
        <authorList>
            <person name="Swanson E."/>
            <person name="Sevigny J.L."/>
            <person name="Pesce C."/>
            <person name="Davis I."/>
            <person name="Kleiner V."/>
            <person name="Tisa L."/>
        </authorList>
    </citation>
    <scope>NUCLEOTIDE SEQUENCE [LARGE SCALE GENOMIC DNA]</scope>
    <source>
        <strain evidence="2 3">4R-31</strain>
    </source>
</reference>
<keyword evidence="1" id="KW-0472">Membrane</keyword>
<protein>
    <submittedName>
        <fullName evidence="2">Uncharacterized protein</fullName>
    </submittedName>
</protein>
<accession>A0AAX2SEZ3</accession>
<feature type="transmembrane region" description="Helical" evidence="1">
    <location>
        <begin position="42"/>
        <end position="61"/>
    </location>
</feature>
<dbReference type="Proteomes" id="UP000298017">
    <property type="component" value="Unassembled WGS sequence"/>
</dbReference>
<feature type="transmembrane region" description="Helical" evidence="1">
    <location>
        <begin position="158"/>
        <end position="177"/>
    </location>
</feature>
<evidence type="ECO:0000313" key="3">
    <source>
        <dbReference type="Proteomes" id="UP000298017"/>
    </source>
</evidence>
<sequence>MNAGEYAGTVLATALGGFDPAPMVIMAAALGAGVRRRHIMGASALLLGGTAAWGVALTLLAGPRLQSVDWWALVRHGGTAAWVEVGLAVVVGGYALWRAVSRRRARGEPTPEKPAASPWALYATSLVFVGIVVLDIPFDIHVAVAASQPLPRVVIGWVAWALLSQIALTALVLLTLLGRFSTVMRRTWAAVAPRITVVVTALLGLASLLMLLDAGLFLWAGRFLIE</sequence>
<comment type="caution">
    <text evidence="2">The sequence shown here is derived from an EMBL/GenBank/DDBJ whole genome shotgun (WGS) entry which is preliminary data.</text>
</comment>
<evidence type="ECO:0000313" key="2">
    <source>
        <dbReference type="EMBL" id="TFI01719.1"/>
    </source>
</evidence>
<dbReference type="RefSeq" id="WP_101888164.1">
    <property type="nucleotide sequence ID" value="NZ_CP192755.1"/>
</dbReference>
<dbReference type="EMBL" id="SPNK01000005">
    <property type="protein sequence ID" value="TFI01719.1"/>
    <property type="molecule type" value="Genomic_DNA"/>
</dbReference>
<feature type="transmembrane region" description="Helical" evidence="1">
    <location>
        <begin position="6"/>
        <end position="30"/>
    </location>
</feature>
<feature type="transmembrane region" description="Helical" evidence="1">
    <location>
        <begin position="197"/>
        <end position="220"/>
    </location>
</feature>
<proteinExistence type="predicted"/>
<keyword evidence="3" id="KW-1185">Reference proteome</keyword>
<keyword evidence="1" id="KW-1133">Transmembrane helix</keyword>